<dbReference type="EMBL" id="JAACFV010000186">
    <property type="protein sequence ID" value="KAF7503289.1"/>
    <property type="molecule type" value="Genomic_DNA"/>
</dbReference>
<dbReference type="InterPro" id="IPR036322">
    <property type="entry name" value="WD40_repeat_dom_sf"/>
</dbReference>
<dbReference type="FunFam" id="2.130.10.10:FF:000228">
    <property type="entry name" value="COMPASS-like H3K4 histone methylase component WDR5A"/>
    <property type="match status" value="3"/>
</dbReference>
<feature type="repeat" description="WD" evidence="3">
    <location>
        <begin position="1003"/>
        <end position="1044"/>
    </location>
</feature>
<dbReference type="GO" id="GO:0035097">
    <property type="term" value="C:histone methyltransferase complex"/>
    <property type="evidence" value="ECO:0007669"/>
    <property type="project" value="UniProtKB-ARBA"/>
</dbReference>
<dbReference type="PROSITE" id="PS50082">
    <property type="entry name" value="WD_REPEATS_2"/>
    <property type="match status" value="12"/>
</dbReference>
<dbReference type="PROSITE" id="PS50294">
    <property type="entry name" value="WD_REPEATS_REGION"/>
    <property type="match status" value="11"/>
</dbReference>
<feature type="coiled-coil region" evidence="4">
    <location>
        <begin position="149"/>
        <end position="176"/>
    </location>
</feature>
<reference evidence="6" key="1">
    <citation type="submission" date="2020-02" db="EMBL/GenBank/DDBJ databases">
        <authorList>
            <person name="Palmer J.M."/>
        </authorList>
    </citation>
    <scope>NUCLEOTIDE SEQUENCE</scope>
    <source>
        <strain evidence="6">EPUS1.4</strain>
        <tissue evidence="6">Thallus</tissue>
    </source>
</reference>
<feature type="repeat" description="WD" evidence="3">
    <location>
        <begin position="1129"/>
        <end position="1170"/>
    </location>
</feature>
<feature type="repeat" description="WD" evidence="3">
    <location>
        <begin position="1087"/>
        <end position="1128"/>
    </location>
</feature>
<dbReference type="SUPFAM" id="SSF50969">
    <property type="entry name" value="YVTN repeat-like/Quinoprotein amine dehydrogenase"/>
    <property type="match status" value="1"/>
</dbReference>
<feature type="repeat" description="WD" evidence="3">
    <location>
        <begin position="961"/>
        <end position="1002"/>
    </location>
</feature>
<dbReference type="SMART" id="SM00320">
    <property type="entry name" value="WD40"/>
    <property type="match status" value="12"/>
</dbReference>
<feature type="repeat" description="WD" evidence="3">
    <location>
        <begin position="1422"/>
        <end position="1463"/>
    </location>
</feature>
<dbReference type="SUPFAM" id="SSF52540">
    <property type="entry name" value="P-loop containing nucleoside triphosphate hydrolases"/>
    <property type="match status" value="1"/>
</dbReference>
<organism evidence="6 7">
    <name type="scientific">Endocarpon pusillum</name>
    <dbReference type="NCBI Taxonomy" id="364733"/>
    <lineage>
        <taxon>Eukaryota</taxon>
        <taxon>Fungi</taxon>
        <taxon>Dikarya</taxon>
        <taxon>Ascomycota</taxon>
        <taxon>Pezizomycotina</taxon>
        <taxon>Eurotiomycetes</taxon>
        <taxon>Chaetothyriomycetidae</taxon>
        <taxon>Verrucariales</taxon>
        <taxon>Verrucariaceae</taxon>
        <taxon>Endocarpon</taxon>
    </lineage>
</organism>
<keyword evidence="4" id="KW-0175">Coiled coil</keyword>
<dbReference type="InterPro" id="IPR011044">
    <property type="entry name" value="Quino_amine_DH_bsu"/>
</dbReference>
<feature type="domain" description="NACHT" evidence="5">
    <location>
        <begin position="386"/>
        <end position="535"/>
    </location>
</feature>
<feature type="repeat" description="WD" evidence="3">
    <location>
        <begin position="1045"/>
        <end position="1086"/>
    </location>
</feature>
<dbReference type="Pfam" id="PF24883">
    <property type="entry name" value="NPHP3_N"/>
    <property type="match status" value="1"/>
</dbReference>
<feature type="repeat" description="WD" evidence="3">
    <location>
        <begin position="1339"/>
        <end position="1380"/>
    </location>
</feature>
<feature type="repeat" description="WD" evidence="3">
    <location>
        <begin position="1255"/>
        <end position="1296"/>
    </location>
</feature>
<dbReference type="InterPro" id="IPR019775">
    <property type="entry name" value="WD40_repeat_CS"/>
</dbReference>
<dbReference type="Gene3D" id="3.40.50.300">
    <property type="entry name" value="P-loop containing nucleotide triphosphate hydrolases"/>
    <property type="match status" value="1"/>
</dbReference>
<dbReference type="OrthoDB" id="538223at2759"/>
<dbReference type="Gene3D" id="2.130.10.10">
    <property type="entry name" value="YVTN repeat-like/Quinoprotein amine dehydrogenase"/>
    <property type="match status" value="5"/>
</dbReference>
<comment type="caution">
    <text evidence="6">The sequence shown here is derived from an EMBL/GenBank/DDBJ whole genome shotgun (WGS) entry which is preliminary data.</text>
</comment>
<evidence type="ECO:0000259" key="5">
    <source>
        <dbReference type="PROSITE" id="PS50837"/>
    </source>
</evidence>
<dbReference type="PANTHER" id="PTHR19848:SF8">
    <property type="entry name" value="F-BOX AND WD REPEAT DOMAIN CONTAINING 7"/>
    <property type="match status" value="1"/>
</dbReference>
<dbReference type="InterPro" id="IPR001680">
    <property type="entry name" value="WD40_rpt"/>
</dbReference>
<evidence type="ECO:0000256" key="1">
    <source>
        <dbReference type="ARBA" id="ARBA00022574"/>
    </source>
</evidence>
<dbReference type="CDD" id="cd00200">
    <property type="entry name" value="WD40"/>
    <property type="match status" value="2"/>
</dbReference>
<evidence type="ECO:0000256" key="3">
    <source>
        <dbReference type="PROSITE-ProRule" id="PRU00221"/>
    </source>
</evidence>
<evidence type="ECO:0000313" key="6">
    <source>
        <dbReference type="EMBL" id="KAF7503289.1"/>
    </source>
</evidence>
<gene>
    <name evidence="6" type="ORF">GJ744_004011</name>
</gene>
<accession>A0A8H7DXT4</accession>
<dbReference type="PROSITE" id="PS50837">
    <property type="entry name" value="NACHT"/>
    <property type="match status" value="1"/>
</dbReference>
<dbReference type="Proteomes" id="UP000606974">
    <property type="component" value="Unassembled WGS sequence"/>
</dbReference>
<dbReference type="InterPro" id="IPR056884">
    <property type="entry name" value="NPHP3-like_N"/>
</dbReference>
<feature type="repeat" description="WD" evidence="3">
    <location>
        <begin position="1297"/>
        <end position="1338"/>
    </location>
</feature>
<keyword evidence="2" id="KW-0677">Repeat</keyword>
<feature type="repeat" description="WD" evidence="3">
    <location>
        <begin position="1213"/>
        <end position="1254"/>
    </location>
</feature>
<dbReference type="Pfam" id="PF00400">
    <property type="entry name" value="WD40"/>
    <property type="match status" value="4"/>
</dbReference>
<keyword evidence="1 3" id="KW-0853">WD repeat</keyword>
<sequence length="1559" mass="174968">MYDQAEQRNIPAVLDVSDASDDLDFCFKKLLKTIANIDIAKHVGLTDHPCSFVVYAHENKYVGEAYSQYVKTIIDWLKIIRAPNLSDKSPLLLWSENDNDTNPAVDDILSNQMRLLPAYEGFDKVEKVILCVSPVLKRYCEHPFAIDYITRIQNLYQTQKQNMQKFEEEIRRFVETQLKANGFHHILTEIAFLNIRRLDSNEGSDQIIPITLDGGDLGKVISTGLSVYLKLSSPKLGDLHSLFFKLLQRLYPFRFTPFELCHKCYKTLRHWCEKGGDGTPLQEKAAKEILRLLDEVINLSESGVRDGEWRDYMTQIRAARTQIMKEEQLLIEYRAIMKTLNAPNMTIEIQKLENRKDELFKDSYKWILAHEDYQDFIDWGHDNIKRLLWIKGDPGKGKTMLLLGIVRELKLSIGSSSDDGYLSYFFCQGTNERLNTATSVLRGLVSMLLIQDQSLLRHLDRLKIDRLDEDDTAFYILKSILLDMLEDESLTRAYLVIDALDECMNTQKPGLFELLKLISDISANNSQVKWLVSSRNIPAIERSLGKNEKETSLALELNDHSVADAVKAYIDHKMLIFRKSLQERYVHREEASVSAQLQTVLDTATMEIRQKAGGTFLWVALVFQQIQGCSGEELLKYVQQVPSDLDNIYAQMLRNVNKLKNSELHKKVLQVAVNAYRPLHLRELGELTGLNELAFQEDIVRECGLLTLSVDEKIVHFVHQSAKDYLIKSPVTGSPGSEIFSHGLVAGHFTILSRSLDIMSQTLQKDIYKLKQPGCLAIRTKTPDPDPLTSIRYSCVYWVDHLEKIKDSNDTLLCGEYLSDGGRVHEFLKEHLLHWFEALSLIGEVSKGINGLYSLERMILERLTKSSPSSTTFGYKSFKRMIMSLSSETTLSHKSFVHDAIRVFRQCAAAVEEAPLQVYCSALIFSPEESVVRQTFKQEMPQWISPLPRISSNWSPCVQTLKGHGDLVRSVAFSPNGQQLASGSNDNTIRLWDASTGKCLQTLEGHRDLVRSVAFSPNGQQLASGSNDDTIRLWDASTGKCLQTLKGHGDKVTSVVFSPNGQQLTSGSIDSTVRLWDASTGKCLQALKGHRDQVYSVAFSPDGQQLASGSKDCTIRLWDASIGKYQQTLKGHRDRVCSVIFSPDGQQLASGSEDYTIRLWDASTGKCLQTLKGHKRQVNSVAFSPDGQQLASGSNDYTIRLWDASTGKCLQKLEGYNAWVNSVAFSSDGQQLASGSNDDTVQLWDVSIGKYQQTLKGYRDPVCSIIFSPDGQQLASGSKDYIIRLWDVSTGKCLQTLEGHKDCVKSVAFSPDGQQLASGSIDYTIRLWNARTGKYLQTLKGHNAWVSSVAFSPDGQQLASGSDDDTVRLWDVSTGTCLQTLIAYSCYVFSVVFSSDGQQLASGADNTIRLWDPSTGKCLQTLEGHKDWVNSVAFSPDGQQLASGSDDDTVRLWDASTGKCLQTLKDAKRVISFSRDGSNLLTDSGTLSLRPTLQSDHAHWIGCGIGSENSWVTWDGRKVLWLPPEYQPVQFAIREDRIGVGCQSGAVFILSFARKCFIR</sequence>
<evidence type="ECO:0000313" key="7">
    <source>
        <dbReference type="Proteomes" id="UP000606974"/>
    </source>
</evidence>
<feature type="repeat" description="WD" evidence="3">
    <location>
        <begin position="1171"/>
        <end position="1212"/>
    </location>
</feature>
<dbReference type="PANTHER" id="PTHR19848">
    <property type="entry name" value="WD40 REPEAT PROTEIN"/>
    <property type="match status" value="1"/>
</dbReference>
<dbReference type="InterPro" id="IPR007111">
    <property type="entry name" value="NACHT_NTPase"/>
</dbReference>
<dbReference type="InterPro" id="IPR027417">
    <property type="entry name" value="P-loop_NTPase"/>
</dbReference>
<proteinExistence type="predicted"/>
<dbReference type="Pfam" id="PF25173">
    <property type="entry name" value="Beta-prop_WDR3_1st"/>
    <property type="match status" value="2"/>
</dbReference>
<evidence type="ECO:0000256" key="4">
    <source>
        <dbReference type="SAM" id="Coils"/>
    </source>
</evidence>
<evidence type="ECO:0000256" key="2">
    <source>
        <dbReference type="ARBA" id="ARBA00022737"/>
    </source>
</evidence>
<dbReference type="InterPro" id="IPR015943">
    <property type="entry name" value="WD40/YVTN_repeat-like_dom_sf"/>
</dbReference>
<dbReference type="PRINTS" id="PR00320">
    <property type="entry name" value="GPROTEINBRPT"/>
</dbReference>
<dbReference type="PROSITE" id="PS00678">
    <property type="entry name" value="WD_REPEATS_1"/>
    <property type="match status" value="10"/>
</dbReference>
<name>A0A8H7DXT4_9EURO</name>
<keyword evidence="7" id="KW-1185">Reference proteome</keyword>
<protein>
    <recommendedName>
        <fullName evidence="5">NACHT domain-containing protein</fullName>
    </recommendedName>
</protein>
<dbReference type="SUPFAM" id="SSF50978">
    <property type="entry name" value="WD40 repeat-like"/>
    <property type="match status" value="1"/>
</dbReference>
<feature type="repeat" description="WD" evidence="3">
    <location>
        <begin position="1381"/>
        <end position="1421"/>
    </location>
</feature>
<dbReference type="InterPro" id="IPR020472">
    <property type="entry name" value="WD40_PAC1"/>
</dbReference>